<evidence type="ECO:0000313" key="9">
    <source>
        <dbReference type="Proteomes" id="UP000005018"/>
    </source>
</evidence>
<dbReference type="AlphaFoldDB" id="H8X2F7"/>
<dbReference type="InterPro" id="IPR007342">
    <property type="entry name" value="PsuG"/>
</dbReference>
<accession>H8X2F7</accession>
<dbReference type="GO" id="GO:0016798">
    <property type="term" value="F:hydrolase activity, acting on glycosyl bonds"/>
    <property type="evidence" value="ECO:0007669"/>
    <property type="project" value="UniProtKB-KW"/>
</dbReference>
<evidence type="ECO:0000256" key="1">
    <source>
        <dbReference type="ARBA" id="ARBA00022723"/>
    </source>
</evidence>
<organism evidence="8 9">
    <name type="scientific">Candida orthopsilosis (strain 90-125)</name>
    <name type="common">Yeast</name>
    <dbReference type="NCBI Taxonomy" id="1136231"/>
    <lineage>
        <taxon>Eukaryota</taxon>
        <taxon>Fungi</taxon>
        <taxon>Dikarya</taxon>
        <taxon>Ascomycota</taxon>
        <taxon>Saccharomycotina</taxon>
        <taxon>Pichiomycetes</taxon>
        <taxon>Debaryomycetaceae</taxon>
        <taxon>Candida/Lodderomyces clade</taxon>
        <taxon>Candida</taxon>
    </lineage>
</organism>
<dbReference type="HOGENOM" id="CLU_012201_3_2_1"/>
<dbReference type="Gene3D" id="3.40.1190.20">
    <property type="match status" value="1"/>
</dbReference>
<keyword evidence="4" id="KW-0456">Lyase</keyword>
<dbReference type="InterPro" id="IPR022830">
    <property type="entry name" value="Indigdn_synthA-like"/>
</dbReference>
<evidence type="ECO:0000259" key="7">
    <source>
        <dbReference type="Pfam" id="PF00294"/>
    </source>
</evidence>
<protein>
    <recommendedName>
        <fullName evidence="7">Carbohydrate kinase PfkB domain-containing protein</fullName>
    </recommendedName>
</protein>
<dbReference type="eggNOG" id="KOG3009">
    <property type="taxonomic scope" value="Eukaryota"/>
</dbReference>
<feature type="domain" description="Carbohydrate kinase PfkB" evidence="7">
    <location>
        <begin position="352"/>
        <end position="433"/>
    </location>
</feature>
<dbReference type="RefSeq" id="XP_003868408.1">
    <property type="nucleotide sequence ID" value="XM_003868360.1"/>
</dbReference>
<sequence length="741" mass="81414">MKNIIQLSKEVKNALNLKKPIVSLESTIISHGLPYPQNLEMARSVEEILRDHKVTPATCAFINGIPHVGLSTSQIQQFAESPRHSITKVSRRDIGFVMANKLNGGTTIASTMILSHLAGIKFFATGGLGGVHRDVPGQFSMDVSADLTELGRTPVNVICAGPKSILDIEKTLEFLETQGVFVGTYNEDKKPTSELKIPGFYCRESSVASPFGFDSFANAADIVRNQSLMGLQSGNVFCIPPPKATALDSQFINDVIDKANEKARKKDISGKQLTPFLLNEIAQETRGKSVDCNISLVKNNAEAAAQIATEYYKLENSIHEDQVDKRDAVPRKEEISESKSDMDTPRGIGQATNLLVVGSVALDTISTITTKTKLKDSNIGKITNSIGGVGYNLALASSYISNNTKLFSRVGNDFAGETILHRIAKEGIVNSKFTKGLSNSAQYSCVHDSQGDLIVACADMSIIEEPEFSKQVIEEIEQTQPKIVLMDCNLSMDSMSSIIEHFQGKSSAPDFIIEPTSYIKAKRISGVEFATFPNNKIQLVTPTIEELNTMYESMEKSGQFDLDHWFPILDAMNINASMRDKLVKLDPKLYARGVFQQCFHLLPFFQNILVKLGDRGVMLFSLVTNHKDLKSIPTTSQYKPTGTVVNDFDSRLGVVVEYFDIPKQNLNLSVVNVTGAGDTMVGYLSAKLATNCNKDGVNWLCSEIQSCEQVWMKWECIYKAQLASGLTLMSDKSVSEKISDL</sequence>
<dbReference type="HAMAP" id="MF_01876">
    <property type="entry name" value="PsiMP_glycosidase"/>
    <property type="match status" value="1"/>
</dbReference>
<evidence type="ECO:0000256" key="2">
    <source>
        <dbReference type="ARBA" id="ARBA00022801"/>
    </source>
</evidence>
<reference evidence="8 9" key="1">
    <citation type="journal article" date="2012" name="PLoS ONE">
        <title>Sequence and analysis of the genome of the pathogenic yeast Candida orthopsilosis.</title>
        <authorList>
            <person name="Riccombeni A."/>
            <person name="Vidanes G."/>
            <person name="Proux-Wera E."/>
            <person name="Wolfe K.H."/>
            <person name="Butler G."/>
        </authorList>
    </citation>
    <scope>NUCLEOTIDE SEQUENCE [LARGE SCALE GENOMIC DNA]</scope>
    <source>
        <strain evidence="8 9">Co 90-125</strain>
    </source>
</reference>
<dbReference type="InterPro" id="IPR029056">
    <property type="entry name" value="Ribokinase-like"/>
</dbReference>
<dbReference type="SUPFAM" id="SSF110581">
    <property type="entry name" value="Indigoidine synthase A-like"/>
    <property type="match status" value="1"/>
</dbReference>
<dbReference type="Pfam" id="PF00294">
    <property type="entry name" value="PfkB"/>
    <property type="match status" value="1"/>
</dbReference>
<dbReference type="EMBL" id="HE681721">
    <property type="protein sequence ID" value="CCG25504.1"/>
    <property type="molecule type" value="Genomic_DNA"/>
</dbReference>
<keyword evidence="9" id="KW-1185">Reference proteome</keyword>
<evidence type="ECO:0000313" key="8">
    <source>
        <dbReference type="EMBL" id="CCG25504.1"/>
    </source>
</evidence>
<dbReference type="Pfam" id="PF04227">
    <property type="entry name" value="Indigoidine_A"/>
    <property type="match status" value="1"/>
</dbReference>
<name>H8X2F7_CANO9</name>
<evidence type="ECO:0000256" key="4">
    <source>
        <dbReference type="ARBA" id="ARBA00023239"/>
    </source>
</evidence>
<dbReference type="PANTHER" id="PTHR42909:SF1">
    <property type="entry name" value="CARBOHYDRATE KINASE PFKB DOMAIN-CONTAINING PROTEIN"/>
    <property type="match status" value="1"/>
</dbReference>
<dbReference type="GO" id="GO:0046872">
    <property type="term" value="F:metal ion binding"/>
    <property type="evidence" value="ECO:0007669"/>
    <property type="project" value="UniProtKB-KW"/>
</dbReference>
<proteinExistence type="inferred from homology"/>
<dbReference type="GO" id="GO:0005737">
    <property type="term" value="C:cytoplasm"/>
    <property type="evidence" value="ECO:0007669"/>
    <property type="project" value="TreeGrafter"/>
</dbReference>
<feature type="region of interest" description="Disordered" evidence="6">
    <location>
        <begin position="323"/>
        <end position="344"/>
    </location>
</feature>
<dbReference type="PANTHER" id="PTHR42909">
    <property type="entry name" value="ZGC:136858"/>
    <property type="match status" value="1"/>
</dbReference>
<keyword evidence="3" id="KW-0464">Manganese</keyword>
<keyword evidence="5" id="KW-0326">Glycosidase</keyword>
<dbReference type="Gene3D" id="3.40.1790.10">
    <property type="entry name" value="Indigoidine synthase domain"/>
    <property type="match status" value="1"/>
</dbReference>
<evidence type="ECO:0000256" key="3">
    <source>
        <dbReference type="ARBA" id="ARBA00023211"/>
    </source>
</evidence>
<dbReference type="GO" id="GO:0004730">
    <property type="term" value="F:pseudouridylate synthase activity"/>
    <property type="evidence" value="ECO:0007669"/>
    <property type="project" value="InterPro"/>
</dbReference>
<dbReference type="GeneID" id="14539786"/>
<dbReference type="OrthoDB" id="198885at2759"/>
<dbReference type="SUPFAM" id="SSF53613">
    <property type="entry name" value="Ribokinase-like"/>
    <property type="match status" value="1"/>
</dbReference>
<gene>
    <name evidence="8" type="ORF">CORT_0C01270</name>
</gene>
<keyword evidence="2" id="KW-0378">Hydrolase</keyword>
<dbReference type="InterPro" id="IPR011611">
    <property type="entry name" value="PfkB_dom"/>
</dbReference>
<dbReference type="Proteomes" id="UP000005018">
    <property type="component" value="Chromosome 3"/>
</dbReference>
<evidence type="ECO:0000256" key="5">
    <source>
        <dbReference type="ARBA" id="ARBA00023295"/>
    </source>
</evidence>
<dbReference type="KEGG" id="cot:CORT_0C01270"/>
<keyword evidence="1" id="KW-0479">Metal-binding</keyword>
<evidence type="ECO:0000256" key="6">
    <source>
        <dbReference type="SAM" id="MobiDB-lite"/>
    </source>
</evidence>